<comment type="caution">
    <text evidence="1">The sequence shown here is derived from an EMBL/GenBank/DDBJ whole genome shotgun (WGS) entry which is preliminary data.</text>
</comment>
<gene>
    <name evidence="1" type="ORF">CLOSTASPAR_05848</name>
</gene>
<evidence type="ECO:0000313" key="1">
    <source>
        <dbReference type="EMBL" id="EEG52097.1"/>
    </source>
</evidence>
<proteinExistence type="predicted"/>
<dbReference type="AlphaFoldDB" id="C0D998"/>
<organism evidence="1 2">
    <name type="scientific">[Clostridium] asparagiforme DSM 15981</name>
    <dbReference type="NCBI Taxonomy" id="518636"/>
    <lineage>
        <taxon>Bacteria</taxon>
        <taxon>Bacillati</taxon>
        <taxon>Bacillota</taxon>
        <taxon>Clostridia</taxon>
        <taxon>Lachnospirales</taxon>
        <taxon>Lachnospiraceae</taxon>
        <taxon>Enterocloster</taxon>
    </lineage>
</organism>
<sequence>MTVPSAVSRDEYSAGGRQTQELRTLARCCCGNKRRVDKWMRE</sequence>
<protein>
    <submittedName>
        <fullName evidence="1">Uncharacterized protein</fullName>
    </submittedName>
</protein>
<keyword evidence="2" id="KW-1185">Reference proteome</keyword>
<reference evidence="1 2" key="1">
    <citation type="submission" date="2009-01" db="EMBL/GenBank/DDBJ databases">
        <authorList>
            <person name="Fulton L."/>
            <person name="Clifton S."/>
            <person name="Fulton B."/>
            <person name="Xu J."/>
            <person name="Minx P."/>
            <person name="Pepin K.H."/>
            <person name="Johnson M."/>
            <person name="Bhonagiri V."/>
            <person name="Nash W.E."/>
            <person name="Mardis E.R."/>
            <person name="Wilson R.K."/>
        </authorList>
    </citation>
    <scope>NUCLEOTIDE SEQUENCE [LARGE SCALE GENOMIC DNA]</scope>
    <source>
        <strain evidence="1 2">DSM 15981</strain>
    </source>
</reference>
<accession>C0D998</accession>
<reference evidence="1 2" key="2">
    <citation type="submission" date="2009-02" db="EMBL/GenBank/DDBJ databases">
        <title>Draft genome sequence of Clostridium asparagiforme (DSM 15981).</title>
        <authorList>
            <person name="Sudarsanam P."/>
            <person name="Ley R."/>
            <person name="Guruge J."/>
            <person name="Turnbaugh P.J."/>
            <person name="Mahowald M."/>
            <person name="Liep D."/>
            <person name="Gordon J."/>
        </authorList>
    </citation>
    <scope>NUCLEOTIDE SEQUENCE [LARGE SCALE GENOMIC DNA]</scope>
    <source>
        <strain evidence="1 2">DSM 15981</strain>
    </source>
</reference>
<dbReference type="EMBL" id="ACCJ01000482">
    <property type="protein sequence ID" value="EEG52097.1"/>
    <property type="molecule type" value="Genomic_DNA"/>
</dbReference>
<dbReference type="Proteomes" id="UP000004756">
    <property type="component" value="Unassembled WGS sequence"/>
</dbReference>
<dbReference type="HOGENOM" id="CLU_3249315_0_0_9"/>
<evidence type="ECO:0000313" key="2">
    <source>
        <dbReference type="Proteomes" id="UP000004756"/>
    </source>
</evidence>
<name>C0D998_9FIRM</name>